<dbReference type="AlphaFoldDB" id="A0A8H7E5I2"/>
<organism evidence="2 3">
    <name type="scientific">Endocarpon pusillum</name>
    <dbReference type="NCBI Taxonomy" id="364733"/>
    <lineage>
        <taxon>Eukaryota</taxon>
        <taxon>Fungi</taxon>
        <taxon>Dikarya</taxon>
        <taxon>Ascomycota</taxon>
        <taxon>Pezizomycotina</taxon>
        <taxon>Eurotiomycetes</taxon>
        <taxon>Chaetothyriomycetidae</taxon>
        <taxon>Verrucariales</taxon>
        <taxon>Verrucariaceae</taxon>
        <taxon>Endocarpon</taxon>
    </lineage>
</organism>
<dbReference type="EMBL" id="JAACFV010000047">
    <property type="protein sequence ID" value="KAF7508963.1"/>
    <property type="molecule type" value="Genomic_DNA"/>
</dbReference>
<keyword evidence="3" id="KW-1185">Reference proteome</keyword>
<comment type="caution">
    <text evidence="2">The sequence shown here is derived from an EMBL/GenBank/DDBJ whole genome shotgun (WGS) entry which is preliminary data.</text>
</comment>
<name>A0A8H7E5I2_9EURO</name>
<protein>
    <submittedName>
        <fullName evidence="2">Uncharacterized protein</fullName>
    </submittedName>
</protein>
<evidence type="ECO:0000256" key="1">
    <source>
        <dbReference type="SAM" id="MobiDB-lite"/>
    </source>
</evidence>
<feature type="region of interest" description="Disordered" evidence="1">
    <location>
        <begin position="51"/>
        <end position="71"/>
    </location>
</feature>
<gene>
    <name evidence="2" type="ORF">GJ744_008519</name>
</gene>
<evidence type="ECO:0000313" key="3">
    <source>
        <dbReference type="Proteomes" id="UP000606974"/>
    </source>
</evidence>
<reference evidence="2" key="1">
    <citation type="submission" date="2020-02" db="EMBL/GenBank/DDBJ databases">
        <authorList>
            <person name="Palmer J.M."/>
        </authorList>
    </citation>
    <scope>NUCLEOTIDE SEQUENCE</scope>
    <source>
        <strain evidence="2">EPUS1.4</strain>
        <tissue evidence="2">Thallus</tissue>
    </source>
</reference>
<proteinExistence type="predicted"/>
<feature type="compositionally biased region" description="Polar residues" evidence="1">
    <location>
        <begin position="58"/>
        <end position="71"/>
    </location>
</feature>
<sequence length="71" mass="8003">MKASRLTSLTHYLLHVRALTTTSRPILYDETRNRVLAKKLGPGKFQISRCEDPKSEINGRSSEASNFIQGL</sequence>
<dbReference type="Proteomes" id="UP000606974">
    <property type="component" value="Unassembled WGS sequence"/>
</dbReference>
<accession>A0A8H7E5I2</accession>
<evidence type="ECO:0000313" key="2">
    <source>
        <dbReference type="EMBL" id="KAF7508963.1"/>
    </source>
</evidence>